<organism evidence="3 4">
    <name type="scientific">Polaromonas eurypsychrophila</name>
    <dbReference type="NCBI Taxonomy" id="1614635"/>
    <lineage>
        <taxon>Bacteria</taxon>
        <taxon>Pseudomonadati</taxon>
        <taxon>Pseudomonadota</taxon>
        <taxon>Betaproteobacteria</taxon>
        <taxon>Burkholderiales</taxon>
        <taxon>Comamonadaceae</taxon>
        <taxon>Polaromonas</taxon>
    </lineage>
</organism>
<dbReference type="Gene3D" id="3.40.190.150">
    <property type="entry name" value="Bordetella uptake gene, domain 1"/>
    <property type="match status" value="1"/>
</dbReference>
<dbReference type="PANTHER" id="PTHR42928:SF5">
    <property type="entry name" value="BLR1237 PROTEIN"/>
    <property type="match status" value="1"/>
</dbReference>
<reference evidence="3" key="2">
    <citation type="submission" date="2020-09" db="EMBL/GenBank/DDBJ databases">
        <authorList>
            <person name="Sun Q."/>
            <person name="Zhou Y."/>
        </authorList>
    </citation>
    <scope>NUCLEOTIDE SEQUENCE</scope>
    <source>
        <strain evidence="3">CGMCC 1.15322</strain>
    </source>
</reference>
<comment type="caution">
    <text evidence="3">The sequence shown here is derived from an EMBL/GenBank/DDBJ whole genome shotgun (WGS) entry which is preliminary data.</text>
</comment>
<dbReference type="EMBL" id="BMIG01000011">
    <property type="protein sequence ID" value="GGB06491.1"/>
    <property type="molecule type" value="Genomic_DNA"/>
</dbReference>
<dbReference type="CDD" id="cd13578">
    <property type="entry name" value="PBP2_Bug27"/>
    <property type="match status" value="1"/>
</dbReference>
<dbReference type="AlphaFoldDB" id="A0A916SLS4"/>
<evidence type="ECO:0000313" key="3">
    <source>
        <dbReference type="EMBL" id="GGB06491.1"/>
    </source>
</evidence>
<dbReference type="Pfam" id="PF03401">
    <property type="entry name" value="TctC"/>
    <property type="match status" value="1"/>
</dbReference>
<keyword evidence="4" id="KW-1185">Reference proteome</keyword>
<keyword evidence="2" id="KW-0732">Signal</keyword>
<comment type="similarity">
    <text evidence="1">Belongs to the UPF0065 (bug) family.</text>
</comment>
<sequence>MKYNRRQGLQSLGAALACAALPQLAHAQADWPAKPIRFIVPVAPGGSADMLARTLGDRLGKALGQTFVVDNISGGGGVIATQATARANPDGHTLMLSYSATHSTNPAVRKLPYDAARDFTPVAMIGGTPNVLVVNPAVSANNVAELIALLKANPTRYSYGSAGQGTLTHLAMEQFKEATRTFMVHVPYRGGSPMMADLLGGQIEAGLPSLSTAMSHIRSKRIRALAVTSARRHPALPDVPSLAELGVKGFDSVQWYGVHGPANMPSAVVQRLNEEINRQLSTPDLSEKLSHEAINLMPMTPDQFGQYVKTDSAQWIELVKTRKLTMD</sequence>
<dbReference type="InterPro" id="IPR006311">
    <property type="entry name" value="TAT_signal"/>
</dbReference>
<dbReference type="SUPFAM" id="SSF53850">
    <property type="entry name" value="Periplasmic binding protein-like II"/>
    <property type="match status" value="1"/>
</dbReference>
<dbReference type="PROSITE" id="PS51318">
    <property type="entry name" value="TAT"/>
    <property type="match status" value="1"/>
</dbReference>
<feature type="signal peptide" evidence="2">
    <location>
        <begin position="1"/>
        <end position="27"/>
    </location>
</feature>
<dbReference type="RefSeq" id="WP_188709243.1">
    <property type="nucleotide sequence ID" value="NZ_BMIG01000011.1"/>
</dbReference>
<accession>A0A916SLS4</accession>
<protein>
    <submittedName>
        <fullName evidence="3">ABC transporter substrate-binding protein</fullName>
    </submittedName>
</protein>
<dbReference type="InterPro" id="IPR005064">
    <property type="entry name" value="BUG"/>
</dbReference>
<dbReference type="InterPro" id="IPR042100">
    <property type="entry name" value="Bug_dom1"/>
</dbReference>
<evidence type="ECO:0000256" key="2">
    <source>
        <dbReference type="SAM" id="SignalP"/>
    </source>
</evidence>
<dbReference type="Proteomes" id="UP000620596">
    <property type="component" value="Unassembled WGS sequence"/>
</dbReference>
<dbReference type="Gene3D" id="3.40.190.10">
    <property type="entry name" value="Periplasmic binding protein-like II"/>
    <property type="match status" value="1"/>
</dbReference>
<evidence type="ECO:0000313" key="4">
    <source>
        <dbReference type="Proteomes" id="UP000620596"/>
    </source>
</evidence>
<evidence type="ECO:0000256" key="1">
    <source>
        <dbReference type="ARBA" id="ARBA00006987"/>
    </source>
</evidence>
<dbReference type="PIRSF" id="PIRSF017082">
    <property type="entry name" value="YflP"/>
    <property type="match status" value="1"/>
</dbReference>
<name>A0A916SLS4_9BURK</name>
<proteinExistence type="inferred from homology"/>
<reference evidence="3" key="1">
    <citation type="journal article" date="2014" name="Int. J. Syst. Evol. Microbiol.">
        <title>Complete genome sequence of Corynebacterium casei LMG S-19264T (=DSM 44701T), isolated from a smear-ripened cheese.</title>
        <authorList>
            <consortium name="US DOE Joint Genome Institute (JGI-PGF)"/>
            <person name="Walter F."/>
            <person name="Albersmeier A."/>
            <person name="Kalinowski J."/>
            <person name="Ruckert C."/>
        </authorList>
    </citation>
    <scope>NUCLEOTIDE SEQUENCE</scope>
    <source>
        <strain evidence="3">CGMCC 1.15322</strain>
    </source>
</reference>
<feature type="chain" id="PRO_5038080251" evidence="2">
    <location>
        <begin position="28"/>
        <end position="327"/>
    </location>
</feature>
<dbReference type="PANTHER" id="PTHR42928">
    <property type="entry name" value="TRICARBOXYLATE-BINDING PROTEIN"/>
    <property type="match status" value="1"/>
</dbReference>
<dbReference type="PROSITE" id="PS51257">
    <property type="entry name" value="PROKAR_LIPOPROTEIN"/>
    <property type="match status" value="1"/>
</dbReference>
<gene>
    <name evidence="3" type="ORF">GCM10011496_29220</name>
</gene>